<keyword evidence="8 12" id="KW-1133">Transmembrane helix</keyword>
<dbReference type="InterPro" id="IPR011527">
    <property type="entry name" value="ABC1_TM_dom"/>
</dbReference>
<gene>
    <name evidence="15" type="primary">cydC</name>
    <name evidence="15" type="ORF">GCM10023161_12430</name>
</gene>
<feature type="region of interest" description="Disordered" evidence="11">
    <location>
        <begin position="315"/>
        <end position="334"/>
    </location>
</feature>
<dbReference type="SUPFAM" id="SSF52540">
    <property type="entry name" value="P-loop containing nucleoside triphosphate hydrolases"/>
    <property type="match status" value="1"/>
</dbReference>
<comment type="subcellular location">
    <subcellularLocation>
        <location evidence="1">Cell inner membrane</location>
        <topology evidence="1">Multi-pass membrane protein</topology>
    </subcellularLocation>
</comment>
<keyword evidence="3" id="KW-0997">Cell inner membrane</keyword>
<evidence type="ECO:0000256" key="8">
    <source>
        <dbReference type="ARBA" id="ARBA00022989"/>
    </source>
</evidence>
<keyword evidence="4 12" id="KW-0812">Transmembrane</keyword>
<evidence type="ECO:0000313" key="16">
    <source>
        <dbReference type="Proteomes" id="UP001501417"/>
    </source>
</evidence>
<keyword evidence="9 12" id="KW-0472">Membrane</keyword>
<evidence type="ECO:0000256" key="1">
    <source>
        <dbReference type="ARBA" id="ARBA00004429"/>
    </source>
</evidence>
<name>A0ABP8RFI4_9MYCO</name>
<evidence type="ECO:0000256" key="5">
    <source>
        <dbReference type="ARBA" id="ARBA00022741"/>
    </source>
</evidence>
<dbReference type="NCBIfam" id="TIGR02868">
    <property type="entry name" value="CydC"/>
    <property type="match status" value="1"/>
</dbReference>
<feature type="transmembrane region" description="Helical" evidence="12">
    <location>
        <begin position="163"/>
        <end position="185"/>
    </location>
</feature>
<keyword evidence="2" id="KW-0813">Transport</keyword>
<dbReference type="InterPro" id="IPR036640">
    <property type="entry name" value="ABC1_TM_sf"/>
</dbReference>
<keyword evidence="3" id="KW-1003">Cell membrane</keyword>
<dbReference type="PROSITE" id="PS00211">
    <property type="entry name" value="ABC_TRANSPORTER_1"/>
    <property type="match status" value="1"/>
</dbReference>
<evidence type="ECO:0000256" key="10">
    <source>
        <dbReference type="ARBA" id="ARBA00023455"/>
    </source>
</evidence>
<feature type="domain" description="ABC transmembrane type-1" evidence="14">
    <location>
        <begin position="22"/>
        <end position="303"/>
    </location>
</feature>
<keyword evidence="7" id="KW-1278">Translocase</keyword>
<proteinExistence type="inferred from homology"/>
<dbReference type="Gene3D" id="3.40.50.300">
    <property type="entry name" value="P-loop containing nucleotide triphosphate hydrolases"/>
    <property type="match status" value="1"/>
</dbReference>
<feature type="transmembrane region" description="Helical" evidence="12">
    <location>
        <begin position="21"/>
        <end position="46"/>
    </location>
</feature>
<dbReference type="PANTHER" id="PTHR24221">
    <property type="entry name" value="ATP-BINDING CASSETTE SUB-FAMILY B"/>
    <property type="match status" value="1"/>
</dbReference>
<feature type="transmembrane region" description="Helical" evidence="12">
    <location>
        <begin position="251"/>
        <end position="270"/>
    </location>
</feature>
<keyword evidence="5" id="KW-0547">Nucleotide-binding</keyword>
<dbReference type="Gene3D" id="1.20.1560.10">
    <property type="entry name" value="ABC transporter type 1, transmembrane domain"/>
    <property type="match status" value="1"/>
</dbReference>
<dbReference type="PANTHER" id="PTHR24221:SF654">
    <property type="entry name" value="ATP-BINDING CASSETTE SUB-FAMILY B MEMBER 6"/>
    <property type="match status" value="1"/>
</dbReference>
<organism evidence="15 16">
    <name type="scientific">Mycobacterium paraffinicum</name>
    <dbReference type="NCBI Taxonomy" id="53378"/>
    <lineage>
        <taxon>Bacteria</taxon>
        <taxon>Bacillati</taxon>
        <taxon>Actinomycetota</taxon>
        <taxon>Actinomycetes</taxon>
        <taxon>Mycobacteriales</taxon>
        <taxon>Mycobacteriaceae</taxon>
        <taxon>Mycobacterium</taxon>
    </lineage>
</organism>
<dbReference type="InterPro" id="IPR003439">
    <property type="entry name" value="ABC_transporter-like_ATP-bd"/>
</dbReference>
<dbReference type="Proteomes" id="UP001501417">
    <property type="component" value="Unassembled WGS sequence"/>
</dbReference>
<keyword evidence="16" id="KW-1185">Reference proteome</keyword>
<dbReference type="EMBL" id="BAABGF010000016">
    <property type="protein sequence ID" value="GAA4536813.1"/>
    <property type="molecule type" value="Genomic_DNA"/>
</dbReference>
<dbReference type="InterPro" id="IPR017871">
    <property type="entry name" value="ABC_transporter-like_CS"/>
</dbReference>
<dbReference type="PROSITE" id="PS50893">
    <property type="entry name" value="ABC_TRANSPORTER_2"/>
    <property type="match status" value="1"/>
</dbReference>
<dbReference type="CDD" id="cd03228">
    <property type="entry name" value="ABCC_MRP_Like"/>
    <property type="match status" value="1"/>
</dbReference>
<evidence type="ECO:0000256" key="9">
    <source>
        <dbReference type="ARBA" id="ARBA00023136"/>
    </source>
</evidence>
<comment type="similarity">
    <text evidence="10">Belongs to the ABC transporter superfamily. Siderophore-Fe(3+) uptake transporter (SIUT) (TC 3.A.1.21) family.</text>
</comment>
<evidence type="ECO:0000256" key="6">
    <source>
        <dbReference type="ARBA" id="ARBA00022840"/>
    </source>
</evidence>
<comment type="caution">
    <text evidence="15">The sequence shown here is derived from an EMBL/GenBank/DDBJ whole genome shotgun (WGS) entry which is preliminary data.</text>
</comment>
<feature type="domain" description="ABC transporter" evidence="13">
    <location>
        <begin position="335"/>
        <end position="555"/>
    </location>
</feature>
<evidence type="ECO:0000313" key="15">
    <source>
        <dbReference type="EMBL" id="GAA4536813.1"/>
    </source>
</evidence>
<evidence type="ECO:0000259" key="14">
    <source>
        <dbReference type="PROSITE" id="PS50929"/>
    </source>
</evidence>
<evidence type="ECO:0000256" key="7">
    <source>
        <dbReference type="ARBA" id="ARBA00022967"/>
    </source>
</evidence>
<dbReference type="InterPro" id="IPR027417">
    <property type="entry name" value="P-loop_NTPase"/>
</dbReference>
<keyword evidence="6" id="KW-0067">ATP-binding</keyword>
<dbReference type="InterPro" id="IPR003593">
    <property type="entry name" value="AAA+_ATPase"/>
</dbReference>
<dbReference type="InterPro" id="IPR039421">
    <property type="entry name" value="Type_1_exporter"/>
</dbReference>
<reference evidence="16" key="1">
    <citation type="journal article" date="2019" name="Int. J. Syst. Evol. Microbiol.">
        <title>The Global Catalogue of Microorganisms (GCM) 10K type strain sequencing project: providing services to taxonomists for standard genome sequencing and annotation.</title>
        <authorList>
            <consortium name="The Broad Institute Genomics Platform"/>
            <consortium name="The Broad Institute Genome Sequencing Center for Infectious Disease"/>
            <person name="Wu L."/>
            <person name="Ma J."/>
        </authorList>
    </citation>
    <scope>NUCLEOTIDE SEQUENCE [LARGE SCALE GENOMIC DNA]</scope>
    <source>
        <strain evidence="16">JCM 17782</strain>
    </source>
</reference>
<evidence type="ECO:0000256" key="11">
    <source>
        <dbReference type="SAM" id="MobiDB-lite"/>
    </source>
</evidence>
<dbReference type="InterPro" id="IPR014223">
    <property type="entry name" value="ABC_CydC/D"/>
</dbReference>
<dbReference type="SUPFAM" id="SSF90123">
    <property type="entry name" value="ABC transporter transmembrane region"/>
    <property type="match status" value="1"/>
</dbReference>
<feature type="compositionally biased region" description="Pro residues" evidence="11">
    <location>
        <begin position="320"/>
        <end position="332"/>
    </location>
</feature>
<dbReference type="Pfam" id="PF00005">
    <property type="entry name" value="ABC_tran"/>
    <property type="match status" value="1"/>
</dbReference>
<dbReference type="PROSITE" id="PS50929">
    <property type="entry name" value="ABC_TM1F"/>
    <property type="match status" value="1"/>
</dbReference>
<evidence type="ECO:0000256" key="2">
    <source>
        <dbReference type="ARBA" id="ARBA00022448"/>
    </source>
</evidence>
<evidence type="ECO:0000256" key="4">
    <source>
        <dbReference type="ARBA" id="ARBA00022692"/>
    </source>
</evidence>
<accession>A0ABP8RFI4</accession>
<feature type="transmembrane region" description="Helical" evidence="12">
    <location>
        <begin position="132"/>
        <end position="157"/>
    </location>
</feature>
<evidence type="ECO:0000256" key="3">
    <source>
        <dbReference type="ARBA" id="ARBA00022519"/>
    </source>
</evidence>
<dbReference type="SMART" id="SM00382">
    <property type="entry name" value="AAA"/>
    <property type="match status" value="1"/>
</dbReference>
<evidence type="ECO:0000259" key="13">
    <source>
        <dbReference type="PROSITE" id="PS50893"/>
    </source>
</evidence>
<protein>
    <submittedName>
        <fullName evidence="15">Thiol reductant ABC exporter subunit CydC</fullName>
    </submittedName>
</protein>
<evidence type="ECO:0000256" key="12">
    <source>
        <dbReference type="SAM" id="Phobius"/>
    </source>
</evidence>
<sequence>MSRPDPLLAAAPLLRPRLPRLFAAVALGVLSLGSALALAGASAWLITRAWQMPPVLDLSVAAVAVRAFAISRGVLHYCERLVTHDAALRAAGTARAGIYQRLAHGPAAAAVRLHSGELITRVGSDVDELANVLVRAVVPIGVASVLGLAATVVVAAISLPAAAVLAICLLVAGLVAPRLAARAAASQESLARQRHSDRDTSAMIALEHAPELRVAGLLPRVIAESQRRQRAWGAALDAAARPAALAEAAPTAAIGASVLGAVVAGIWLAPSVAPTTLAVLMLLPLSAFEAMTPLPAAAVQLTRSRIAARCLLDLATSDRPPQPESPAAPPRPDAVLSADIRAGHAGATRSNRIALELPPGARLAVTGASGCGKTTLLMTLAGLLPPLEGQVRLGGTDLTAFHEDDLRDAVSFFAEDAHIFATTVRDNLLVARGDCRDAELEGALDAVGLGTWLAGLPENLSTVLTGGAQALSGGQRRRLLLARAMLSPARIVLLDEPTEHLDAGDAEPILCDLLGPNSALMSADRTVVVATHHLPQGIGCRELHLDALRGVAGAA</sequence>